<dbReference type="AlphaFoldDB" id="C6PNW6"/>
<accession>C6PNW6</accession>
<sequence>MKKVFALFLLVMITISVLPSTVFAASAEEDLSKANQSVLKAVELVQSGDMEKAKESYANFQEGWRDFEDNVKAESKEAYGSIEDKMGMVTFLFSQTPIQKDKLVQALKDLDDVDKEFTSGKFKDIESSKKDSKDNKQSSTTIGDLVVLLEKAKSQIDSGDTKAALKTMNNFSSSWLDVEGVVLTKSKKVYDDAEKDMVSAKAYLSTSPVQTDNALKAINKMHTYLSPLVGGNSYSMIDVITIILREGLEALLVVIALLGYLNRSGHEDKKGWIYGGVGIGFVVSIVLAVIVKVLFSSGTFGNNNFLIAGWTGVFAAVMLMYVSYWLHSKSSVKAWQSYVNDKSSQAIATGSLFSLGLLAFLAVFREGTETVLFYIGMASSIKLTDLIIGIAIGMAILVIIALLILKVGLRIPMRPFFMVSSLLVFYLGLKFTGMGVNGLQLAGLLPATSSDMLPSIAWIGMYPTWEGFIPQLILIIVAVAMVILNKVNSKGLKIN</sequence>
<evidence type="ECO:0000313" key="9">
    <source>
        <dbReference type="Proteomes" id="UP000004198"/>
    </source>
</evidence>
<evidence type="ECO:0000256" key="4">
    <source>
        <dbReference type="ARBA" id="ARBA00022989"/>
    </source>
</evidence>
<comment type="caution">
    <text evidence="8">The sequence shown here is derived from an EMBL/GenBank/DDBJ whole genome shotgun (WGS) entry which is preliminary data.</text>
</comment>
<dbReference type="PATRIC" id="fig|536227.13.peg.2218"/>
<feature type="transmembrane region" description="Helical" evidence="6">
    <location>
        <begin position="307"/>
        <end position="326"/>
    </location>
</feature>
<dbReference type="Pfam" id="PF03239">
    <property type="entry name" value="FTR1"/>
    <property type="match status" value="1"/>
</dbReference>
<evidence type="ECO:0000256" key="6">
    <source>
        <dbReference type="SAM" id="Phobius"/>
    </source>
</evidence>
<dbReference type="PANTHER" id="PTHR31632">
    <property type="entry name" value="IRON TRANSPORTER FTH1"/>
    <property type="match status" value="1"/>
</dbReference>
<feature type="transmembrane region" description="Helical" evidence="6">
    <location>
        <begin position="456"/>
        <end position="484"/>
    </location>
</feature>
<comment type="subcellular location">
    <subcellularLocation>
        <location evidence="1">Membrane</location>
        <topology evidence="1">Multi-pass membrane protein</topology>
    </subcellularLocation>
</comment>
<dbReference type="OrthoDB" id="8215804at2"/>
<evidence type="ECO:0000256" key="3">
    <source>
        <dbReference type="ARBA" id="ARBA00022692"/>
    </source>
</evidence>
<feature type="transmembrane region" description="Helical" evidence="6">
    <location>
        <begin position="416"/>
        <end position="436"/>
    </location>
</feature>
<evidence type="ECO:0000256" key="2">
    <source>
        <dbReference type="ARBA" id="ARBA00008333"/>
    </source>
</evidence>
<evidence type="ECO:0000256" key="5">
    <source>
        <dbReference type="ARBA" id="ARBA00023136"/>
    </source>
</evidence>
<feature type="transmembrane region" description="Helical" evidence="6">
    <location>
        <begin position="384"/>
        <end position="404"/>
    </location>
</feature>
<dbReference type="eggNOG" id="COG0672">
    <property type="taxonomic scope" value="Bacteria"/>
</dbReference>
<keyword evidence="3 6" id="KW-0812">Transmembrane</keyword>
<dbReference type="RefSeq" id="WP_007059368.1">
    <property type="nucleotide sequence ID" value="NZ_ACVI01000005.1"/>
</dbReference>
<feature type="signal peptide" evidence="7">
    <location>
        <begin position="1"/>
        <end position="24"/>
    </location>
</feature>
<dbReference type="KEGG" id="cck:Ccar_10600"/>
<evidence type="ECO:0000313" key="8">
    <source>
        <dbReference type="EMBL" id="EET89044.1"/>
    </source>
</evidence>
<evidence type="ECO:0000256" key="7">
    <source>
        <dbReference type="SAM" id="SignalP"/>
    </source>
</evidence>
<organism evidence="8 9">
    <name type="scientific">Clostridium carboxidivorans P7</name>
    <dbReference type="NCBI Taxonomy" id="536227"/>
    <lineage>
        <taxon>Bacteria</taxon>
        <taxon>Bacillati</taxon>
        <taxon>Bacillota</taxon>
        <taxon>Clostridia</taxon>
        <taxon>Eubacteriales</taxon>
        <taxon>Clostridiaceae</taxon>
        <taxon>Clostridium</taxon>
    </lineage>
</organism>
<gene>
    <name evidence="8" type="ORF">CcarbDRAFT_0483</name>
</gene>
<dbReference type="EMBL" id="ACVI01000005">
    <property type="protein sequence ID" value="EET89044.1"/>
    <property type="molecule type" value="Genomic_DNA"/>
</dbReference>
<dbReference type="STRING" id="536227.Ccar_10600"/>
<comment type="similarity">
    <text evidence="2">Belongs to the oxidase-dependent Fe transporter (OFeT) (TC 9.A.10.1) family.</text>
</comment>
<dbReference type="PANTHER" id="PTHR31632:SF2">
    <property type="entry name" value="PLASMA MEMBRANE IRON PERMEASE"/>
    <property type="match status" value="1"/>
</dbReference>
<feature type="transmembrane region" description="Helical" evidence="6">
    <location>
        <begin position="242"/>
        <end position="261"/>
    </location>
</feature>
<dbReference type="Proteomes" id="UP000004198">
    <property type="component" value="Unassembled WGS sequence"/>
</dbReference>
<evidence type="ECO:0000256" key="1">
    <source>
        <dbReference type="ARBA" id="ARBA00004141"/>
    </source>
</evidence>
<name>C6PNW6_9CLOT</name>
<feature type="transmembrane region" description="Helical" evidence="6">
    <location>
        <begin position="273"/>
        <end position="295"/>
    </location>
</feature>
<feature type="transmembrane region" description="Helical" evidence="6">
    <location>
        <begin position="346"/>
        <end position="364"/>
    </location>
</feature>
<keyword evidence="9" id="KW-1185">Reference proteome</keyword>
<proteinExistence type="inferred from homology"/>
<reference evidence="8 9" key="1">
    <citation type="submission" date="2009-06" db="EMBL/GenBank/DDBJ databases">
        <title>The draft genome of Clostridium carboxidivorans P7.</title>
        <authorList>
            <consortium name="US DOE Joint Genome Institute (JGI-PGF)"/>
            <person name="Lucas S."/>
            <person name="Copeland A."/>
            <person name="Lapidus A."/>
            <person name="Glavina del Rio T."/>
            <person name="Tice H."/>
            <person name="Bruce D."/>
            <person name="Goodwin L."/>
            <person name="Pitluck S."/>
            <person name="Larimer F."/>
            <person name="Land M.L."/>
            <person name="Hauser L."/>
            <person name="Hemme C.L."/>
        </authorList>
    </citation>
    <scope>NUCLEOTIDE SEQUENCE [LARGE SCALE GENOMIC DNA]</scope>
    <source>
        <strain evidence="8 9">P7</strain>
    </source>
</reference>
<feature type="chain" id="PRO_5009951037" evidence="7">
    <location>
        <begin position="25"/>
        <end position="495"/>
    </location>
</feature>
<dbReference type="GO" id="GO:0033573">
    <property type="term" value="C:high-affinity iron permease complex"/>
    <property type="evidence" value="ECO:0007669"/>
    <property type="project" value="InterPro"/>
</dbReference>
<dbReference type="InterPro" id="IPR004923">
    <property type="entry name" value="FTR1/Fip1/EfeU"/>
</dbReference>
<keyword evidence="7" id="KW-0732">Signal</keyword>
<keyword evidence="5 6" id="KW-0472">Membrane</keyword>
<protein>
    <submittedName>
        <fullName evidence="8">Iron permease FTR1</fullName>
    </submittedName>
</protein>
<keyword evidence="4 6" id="KW-1133">Transmembrane helix</keyword>
<dbReference type="GO" id="GO:0015093">
    <property type="term" value="F:ferrous iron transmembrane transporter activity"/>
    <property type="evidence" value="ECO:0007669"/>
    <property type="project" value="TreeGrafter"/>
</dbReference>